<dbReference type="Pfam" id="PF17917">
    <property type="entry name" value="RT_RNaseH"/>
    <property type="match status" value="1"/>
</dbReference>
<dbReference type="InterPro" id="IPR043502">
    <property type="entry name" value="DNA/RNA_pol_sf"/>
</dbReference>
<evidence type="ECO:0000313" key="8">
    <source>
        <dbReference type="EMBL" id="WMV51713.1"/>
    </source>
</evidence>
<keyword evidence="1" id="KW-0808">Transferase</keyword>
<dbReference type="GO" id="GO:0004519">
    <property type="term" value="F:endonuclease activity"/>
    <property type="evidence" value="ECO:0007669"/>
    <property type="project" value="UniProtKB-KW"/>
</dbReference>
<reference evidence="8" key="1">
    <citation type="submission" date="2023-08" db="EMBL/GenBank/DDBJ databases">
        <title>A de novo genome assembly of Solanum verrucosum Schlechtendal, a Mexican diploid species geographically isolated from the other diploid A-genome species in potato relatives.</title>
        <authorList>
            <person name="Hosaka K."/>
        </authorList>
    </citation>
    <scope>NUCLEOTIDE SEQUENCE</scope>
    <source>
        <tissue evidence="8">Young leaves</tissue>
    </source>
</reference>
<keyword evidence="2" id="KW-0548">Nucleotidyltransferase</keyword>
<dbReference type="EMBL" id="CP133621">
    <property type="protein sequence ID" value="WMV51713.1"/>
    <property type="molecule type" value="Genomic_DNA"/>
</dbReference>
<feature type="domain" description="Reverse transcriptase RNase H-like" evidence="7">
    <location>
        <begin position="4"/>
        <end position="58"/>
    </location>
</feature>
<dbReference type="InterPro" id="IPR041373">
    <property type="entry name" value="RT_RNaseH"/>
</dbReference>
<dbReference type="GO" id="GO:0003964">
    <property type="term" value="F:RNA-directed DNA polymerase activity"/>
    <property type="evidence" value="ECO:0007669"/>
    <property type="project" value="UniProtKB-KW"/>
</dbReference>
<keyword evidence="6" id="KW-0695">RNA-directed DNA polymerase</keyword>
<evidence type="ECO:0000256" key="5">
    <source>
        <dbReference type="ARBA" id="ARBA00022801"/>
    </source>
</evidence>
<dbReference type="AlphaFoldDB" id="A0AAF0URN7"/>
<evidence type="ECO:0000256" key="1">
    <source>
        <dbReference type="ARBA" id="ARBA00022679"/>
    </source>
</evidence>
<evidence type="ECO:0000256" key="3">
    <source>
        <dbReference type="ARBA" id="ARBA00022722"/>
    </source>
</evidence>
<accession>A0AAF0URN7</accession>
<organism evidence="8 9">
    <name type="scientific">Solanum verrucosum</name>
    <dbReference type="NCBI Taxonomy" id="315347"/>
    <lineage>
        <taxon>Eukaryota</taxon>
        <taxon>Viridiplantae</taxon>
        <taxon>Streptophyta</taxon>
        <taxon>Embryophyta</taxon>
        <taxon>Tracheophyta</taxon>
        <taxon>Spermatophyta</taxon>
        <taxon>Magnoliopsida</taxon>
        <taxon>eudicotyledons</taxon>
        <taxon>Gunneridae</taxon>
        <taxon>Pentapetalae</taxon>
        <taxon>asterids</taxon>
        <taxon>lamiids</taxon>
        <taxon>Solanales</taxon>
        <taxon>Solanaceae</taxon>
        <taxon>Solanoideae</taxon>
        <taxon>Solaneae</taxon>
        <taxon>Solanum</taxon>
    </lineage>
</organism>
<dbReference type="GO" id="GO:0016787">
    <property type="term" value="F:hydrolase activity"/>
    <property type="evidence" value="ECO:0007669"/>
    <property type="project" value="UniProtKB-KW"/>
</dbReference>
<evidence type="ECO:0000256" key="2">
    <source>
        <dbReference type="ARBA" id="ARBA00022695"/>
    </source>
</evidence>
<protein>
    <recommendedName>
        <fullName evidence="7">Reverse transcriptase RNase H-like domain-containing protein</fullName>
    </recommendedName>
</protein>
<gene>
    <name evidence="8" type="ORF">MTR67_045098</name>
</gene>
<dbReference type="Proteomes" id="UP001234989">
    <property type="component" value="Chromosome 10"/>
</dbReference>
<keyword evidence="5" id="KW-0378">Hydrolase</keyword>
<name>A0AAF0URN7_SOLVR</name>
<dbReference type="SUPFAM" id="SSF56672">
    <property type="entry name" value="DNA/RNA polymerases"/>
    <property type="match status" value="1"/>
</dbReference>
<evidence type="ECO:0000313" key="9">
    <source>
        <dbReference type="Proteomes" id="UP001234989"/>
    </source>
</evidence>
<evidence type="ECO:0000256" key="6">
    <source>
        <dbReference type="ARBA" id="ARBA00022918"/>
    </source>
</evidence>
<sequence>MQDKNFIAYASQQLKVYKRNYPTHDLELAAVVFVLKIWQYYLYGKSNVVADALSLKVVSIGNLACLGVTKRPLVKEIQTLESKFMQFGITEKGGVLANIEVRATFIEEIKAKQFEDE</sequence>
<keyword evidence="3" id="KW-0540">Nuclease</keyword>
<keyword evidence="4" id="KW-0255">Endonuclease</keyword>
<evidence type="ECO:0000256" key="4">
    <source>
        <dbReference type="ARBA" id="ARBA00022759"/>
    </source>
</evidence>
<keyword evidence="9" id="KW-1185">Reference proteome</keyword>
<evidence type="ECO:0000259" key="7">
    <source>
        <dbReference type="Pfam" id="PF17917"/>
    </source>
</evidence>
<proteinExistence type="predicted"/>